<accession>Q60AQ3</accession>
<feature type="domain" description="RRM" evidence="2">
    <location>
        <begin position="55"/>
        <end position="132"/>
    </location>
</feature>
<dbReference type="STRING" id="243233.MCA0793"/>
<proteinExistence type="predicted"/>
<organism evidence="3 4">
    <name type="scientific">Methylococcus capsulatus (strain ATCC 33009 / NCIMB 11132 / Bath)</name>
    <dbReference type="NCBI Taxonomy" id="243233"/>
    <lineage>
        <taxon>Bacteria</taxon>
        <taxon>Pseudomonadati</taxon>
        <taxon>Pseudomonadota</taxon>
        <taxon>Gammaproteobacteria</taxon>
        <taxon>Methylococcales</taxon>
        <taxon>Methylococcaceae</taxon>
        <taxon>Methylococcus</taxon>
    </lineage>
</organism>
<evidence type="ECO:0000313" key="4">
    <source>
        <dbReference type="Proteomes" id="UP000006821"/>
    </source>
</evidence>
<dbReference type="HOGENOM" id="CLU_1823088_0_0_6"/>
<dbReference type="Proteomes" id="UP000006821">
    <property type="component" value="Chromosome"/>
</dbReference>
<dbReference type="EMBL" id="AE017282">
    <property type="protein sequence ID" value="AAU92906.1"/>
    <property type="molecule type" value="Genomic_DNA"/>
</dbReference>
<dbReference type="InterPro" id="IPR035979">
    <property type="entry name" value="RBD_domain_sf"/>
</dbReference>
<dbReference type="PANTHER" id="PTHR48025">
    <property type="entry name" value="OS02G0815200 PROTEIN"/>
    <property type="match status" value="1"/>
</dbReference>
<protein>
    <submittedName>
        <fullName evidence="3">RNA-binding protein</fullName>
    </submittedName>
</protein>
<gene>
    <name evidence="3" type="ordered locus">MCA0793</name>
</gene>
<evidence type="ECO:0000256" key="1">
    <source>
        <dbReference type="ARBA" id="ARBA00022884"/>
    </source>
</evidence>
<evidence type="ECO:0000259" key="2">
    <source>
        <dbReference type="PROSITE" id="PS50102"/>
    </source>
</evidence>
<reference evidence="3 4" key="1">
    <citation type="journal article" date="2004" name="PLoS Biol.">
        <title>Genomic insights into methanotrophy: the complete genome sequence of Methylococcus capsulatus (Bath).</title>
        <authorList>
            <person name="Ward N.L."/>
            <person name="Larsen O."/>
            <person name="Sakwa J."/>
            <person name="Bruseth L."/>
            <person name="Khouri H.M."/>
            <person name="Durkin A.S."/>
            <person name="Dimitrov G."/>
            <person name="Jiang L."/>
            <person name="Scanlan D."/>
            <person name="Kang K.H."/>
            <person name="Lewis M.R."/>
            <person name="Nelson K.E."/>
            <person name="Methe B.A."/>
            <person name="Wu M."/>
            <person name="Heidelberg J.F."/>
            <person name="Paulsen I.T."/>
            <person name="Fouts D.E."/>
            <person name="Ravel J."/>
            <person name="Tettelin H."/>
            <person name="Ren Q."/>
            <person name="Read T.D."/>
            <person name="DeBoy R.T."/>
            <person name="Seshadri R."/>
            <person name="Salzberg S.L."/>
            <person name="Jensen H.B."/>
            <person name="Birkeland N.K."/>
            <person name="Nelson W.C."/>
            <person name="Dodson R.J."/>
            <person name="Grindhaug S.H."/>
            <person name="Holt I.E."/>
            <person name="Eidhammer I."/>
            <person name="Jonasen I."/>
            <person name="Vanaken S."/>
            <person name="Utterback T.R."/>
            <person name="Feldblyum T.V."/>
            <person name="Fraser C.M."/>
            <person name="Lillehaug J.R."/>
            <person name="Eisen J.A."/>
        </authorList>
    </citation>
    <scope>NUCLEOTIDE SEQUENCE [LARGE SCALE GENOMIC DNA]</scope>
    <source>
        <strain evidence="4">ATCC 33009 / NCIMB 11132 / Bath</strain>
    </source>
</reference>
<dbReference type="Pfam" id="PF00076">
    <property type="entry name" value="RRM_1"/>
    <property type="match status" value="1"/>
</dbReference>
<dbReference type="InterPro" id="IPR000504">
    <property type="entry name" value="RRM_dom"/>
</dbReference>
<dbReference type="AlphaFoldDB" id="Q60AQ3"/>
<keyword evidence="1" id="KW-0694">RNA-binding</keyword>
<sequence>MPGWHAGGKPACRVPLLTKTGRFKRPVFSSSLSATPRFVAALRSTLLYEGAQHMLKLFVRNLPPQTTEAGLKELFTGYGKVFELQLSRDMFTGKARGTASVSMEGHEARKAIEALDGSDYEGKTIYVALDKGPRSGGRGRR</sequence>
<dbReference type="InterPro" id="IPR050502">
    <property type="entry name" value="Euk_RNA-bind_prot"/>
</dbReference>
<dbReference type="Gene3D" id="3.30.70.330">
    <property type="match status" value="1"/>
</dbReference>
<dbReference type="eggNOG" id="COG0724">
    <property type="taxonomic scope" value="Bacteria"/>
</dbReference>
<dbReference type="GO" id="GO:0003723">
    <property type="term" value="F:RNA binding"/>
    <property type="evidence" value="ECO:0007669"/>
    <property type="project" value="UniProtKB-KW"/>
</dbReference>
<evidence type="ECO:0000313" key="3">
    <source>
        <dbReference type="EMBL" id="AAU92906.1"/>
    </source>
</evidence>
<dbReference type="PANTHER" id="PTHR48025:SF1">
    <property type="entry name" value="RRM DOMAIN-CONTAINING PROTEIN"/>
    <property type="match status" value="1"/>
</dbReference>
<dbReference type="KEGG" id="mca:MCA0793"/>
<name>Q60AQ3_METCA</name>
<dbReference type="InterPro" id="IPR012677">
    <property type="entry name" value="Nucleotide-bd_a/b_plait_sf"/>
</dbReference>
<dbReference type="SMART" id="SM00360">
    <property type="entry name" value="RRM"/>
    <property type="match status" value="1"/>
</dbReference>
<dbReference type="SUPFAM" id="SSF54928">
    <property type="entry name" value="RNA-binding domain, RBD"/>
    <property type="match status" value="1"/>
</dbReference>
<dbReference type="PROSITE" id="PS50102">
    <property type="entry name" value="RRM"/>
    <property type="match status" value="1"/>
</dbReference>